<dbReference type="InterPro" id="IPR011990">
    <property type="entry name" value="TPR-like_helical_dom_sf"/>
</dbReference>
<organism evidence="1">
    <name type="scientific">freshwater metagenome</name>
    <dbReference type="NCBI Taxonomy" id="449393"/>
    <lineage>
        <taxon>unclassified sequences</taxon>
        <taxon>metagenomes</taxon>
        <taxon>ecological metagenomes</taxon>
    </lineage>
</organism>
<dbReference type="Gene3D" id="3.40.30.10">
    <property type="entry name" value="Glutaredoxin"/>
    <property type="match status" value="1"/>
</dbReference>
<reference evidence="1" key="1">
    <citation type="submission" date="2020-05" db="EMBL/GenBank/DDBJ databases">
        <authorList>
            <person name="Chiriac C."/>
            <person name="Salcher M."/>
            <person name="Ghai R."/>
            <person name="Kavagutti S V."/>
        </authorList>
    </citation>
    <scope>NUCLEOTIDE SEQUENCE</scope>
</reference>
<sequence>MTLPPNFSRAVDLSSLGKPPVEISETLPGVEVTAENLTADFLEFSHTKPVIVMCWSPRIAESVTTLEDLGALHAQDGDMWVFGHVNIETQPQVAKALQTKSLPYAIAFIAGQMVPLFEQPHPREQIRLVIDKVLELAAQQGIGSAPVEKIEPEEEEALDALETGEYEIAQAAYKKLLSRKPGDTFALLGLAQTELLIRTKNLNPEVVRAVALAGPHDIEAQINCADIEIMSAEVDSAFERLIRCVRETTGDERKRVKDHLVSLFALVDPADPRLIQARSALANALF</sequence>
<gene>
    <name evidence="1" type="ORF">UFOPK3554_00554</name>
</gene>
<dbReference type="InterPro" id="IPR036249">
    <property type="entry name" value="Thioredoxin-like_sf"/>
</dbReference>
<proteinExistence type="predicted"/>
<evidence type="ECO:0000313" key="1">
    <source>
        <dbReference type="EMBL" id="CAB5239928.1"/>
    </source>
</evidence>
<dbReference type="SUPFAM" id="SSF52833">
    <property type="entry name" value="Thioredoxin-like"/>
    <property type="match status" value="1"/>
</dbReference>
<dbReference type="Pfam" id="PF14561">
    <property type="entry name" value="TPR_20"/>
    <property type="match status" value="1"/>
</dbReference>
<protein>
    <submittedName>
        <fullName evidence="1">Unannotated protein</fullName>
    </submittedName>
</protein>
<dbReference type="AlphaFoldDB" id="A0A6J7XU34"/>
<dbReference type="EMBL" id="CAFBSG010000006">
    <property type="protein sequence ID" value="CAB5239928.1"/>
    <property type="molecule type" value="Genomic_DNA"/>
</dbReference>
<dbReference type="Gene3D" id="1.25.40.10">
    <property type="entry name" value="Tetratricopeptide repeat domain"/>
    <property type="match status" value="1"/>
</dbReference>
<accession>A0A6J7XU34</accession>
<name>A0A6J7XU34_9ZZZZ</name>